<dbReference type="EMBL" id="JBFXLT010000071">
    <property type="protein sequence ID" value="KAL2810468.1"/>
    <property type="molecule type" value="Genomic_DNA"/>
</dbReference>
<reference evidence="3 4" key="1">
    <citation type="submission" date="2024-07" db="EMBL/GenBank/DDBJ databases">
        <title>Section-level genome sequencing and comparative genomics of Aspergillus sections Usti and Cavernicolus.</title>
        <authorList>
            <consortium name="Lawrence Berkeley National Laboratory"/>
            <person name="Nybo J.L."/>
            <person name="Vesth T.C."/>
            <person name="Theobald S."/>
            <person name="Frisvad J.C."/>
            <person name="Larsen T.O."/>
            <person name="Kjaerboelling I."/>
            <person name="Rothschild-Mancinelli K."/>
            <person name="Lyhne E.K."/>
            <person name="Kogle M.E."/>
            <person name="Barry K."/>
            <person name="Clum A."/>
            <person name="Na H."/>
            <person name="Ledsgaard L."/>
            <person name="Lin J."/>
            <person name="Lipzen A."/>
            <person name="Kuo A."/>
            <person name="Riley R."/>
            <person name="Mondo S."/>
            <person name="Labutti K."/>
            <person name="Haridas S."/>
            <person name="Pangalinan J."/>
            <person name="Salamov A.A."/>
            <person name="Simmons B.A."/>
            <person name="Magnuson J.K."/>
            <person name="Chen J."/>
            <person name="Drula E."/>
            <person name="Henrissat B."/>
            <person name="Wiebenga A."/>
            <person name="Lubbers R.J."/>
            <person name="Gomes A.C."/>
            <person name="Makela M.R."/>
            <person name="Stajich J."/>
            <person name="Grigoriev I.V."/>
            <person name="Mortensen U.H."/>
            <person name="De Vries R.P."/>
            <person name="Baker S.E."/>
            <person name="Andersen M.R."/>
        </authorList>
    </citation>
    <scope>NUCLEOTIDE SEQUENCE [LARGE SCALE GENOMIC DNA]</scope>
    <source>
        <strain evidence="3 4">CBS 588.65</strain>
    </source>
</reference>
<keyword evidence="4" id="KW-1185">Reference proteome</keyword>
<gene>
    <name evidence="3" type="ORF">BJX63DRAFT_316200</name>
</gene>
<feature type="domain" description="Complex 1 LYR protein" evidence="2">
    <location>
        <begin position="16"/>
        <end position="73"/>
    </location>
</feature>
<dbReference type="Pfam" id="PF05347">
    <property type="entry name" value="Complex1_LYR"/>
    <property type="match status" value="1"/>
</dbReference>
<protein>
    <recommendedName>
        <fullName evidence="2">Complex 1 LYR protein domain-containing protein</fullName>
    </recommendedName>
</protein>
<evidence type="ECO:0000259" key="2">
    <source>
        <dbReference type="Pfam" id="PF05347"/>
    </source>
</evidence>
<organism evidence="3 4">
    <name type="scientific">Aspergillus granulosus</name>
    <dbReference type="NCBI Taxonomy" id="176169"/>
    <lineage>
        <taxon>Eukaryota</taxon>
        <taxon>Fungi</taxon>
        <taxon>Dikarya</taxon>
        <taxon>Ascomycota</taxon>
        <taxon>Pezizomycotina</taxon>
        <taxon>Eurotiomycetes</taxon>
        <taxon>Eurotiomycetidae</taxon>
        <taxon>Eurotiales</taxon>
        <taxon>Aspergillaceae</taxon>
        <taxon>Aspergillus</taxon>
        <taxon>Aspergillus subgen. Nidulantes</taxon>
    </lineage>
</organism>
<comment type="caution">
    <text evidence="3">The sequence shown here is derived from an EMBL/GenBank/DDBJ whole genome shotgun (WGS) entry which is preliminary data.</text>
</comment>
<dbReference type="Proteomes" id="UP001610334">
    <property type="component" value="Unassembled WGS sequence"/>
</dbReference>
<name>A0ABR4H4T1_9EURO</name>
<feature type="region of interest" description="Disordered" evidence="1">
    <location>
        <begin position="134"/>
        <end position="154"/>
    </location>
</feature>
<dbReference type="InterPro" id="IPR008011">
    <property type="entry name" value="Complex1_LYR_dom"/>
</dbReference>
<evidence type="ECO:0000313" key="3">
    <source>
        <dbReference type="EMBL" id="KAL2810468.1"/>
    </source>
</evidence>
<proteinExistence type="predicted"/>
<evidence type="ECO:0000256" key="1">
    <source>
        <dbReference type="SAM" id="MobiDB-lite"/>
    </source>
</evidence>
<sequence length="284" mass="32861">MHRVVVPRLSSVHRFACLTLYRALLRQCNHISSSTPQLSAARAHIRDRFRRYKNLQSPSQTAYALKAGYEGLDLLHSAAEGNQKDACLIQSILSETESIKKRKRKEQAAIAERLPVKQPTKKQLKAQENRRLQEMTTQRHPDATPILSRPRPAVSGRRHVPVLVNARGIPFLRIKKHQPKNLSRVIRQKLDNRWSVIERRDRLVVEMYFAQDEDEWDRMTTGMESETWYNTVRTSYEETLAYIKAIDDKNTKLAESMWKVVLAERELATKEKLAAEGKHATEEG</sequence>
<evidence type="ECO:0000313" key="4">
    <source>
        <dbReference type="Proteomes" id="UP001610334"/>
    </source>
</evidence>
<dbReference type="CDD" id="cd20273">
    <property type="entry name" value="Complex1_LYR_unchar"/>
    <property type="match status" value="1"/>
</dbReference>
<accession>A0ABR4H4T1</accession>
<dbReference type="InterPro" id="IPR046896">
    <property type="entry name" value="Cup1-like_N"/>
</dbReference>